<dbReference type="AlphaFoldDB" id="A0A9Q0HU21"/>
<dbReference type="InterPro" id="IPR001374">
    <property type="entry name" value="R3H_dom"/>
</dbReference>
<feature type="region of interest" description="Disordered" evidence="1">
    <location>
        <begin position="109"/>
        <end position="269"/>
    </location>
</feature>
<feature type="compositionally biased region" description="Basic and acidic residues" evidence="1">
    <location>
        <begin position="32"/>
        <end position="42"/>
    </location>
</feature>
<evidence type="ECO:0000259" key="3">
    <source>
        <dbReference type="PROSITE" id="PS51061"/>
    </source>
</evidence>
<feature type="domain" description="G-patch" evidence="2">
    <location>
        <begin position="601"/>
        <end position="647"/>
    </location>
</feature>
<dbReference type="PANTHER" id="PTHR47423">
    <property type="entry name" value="G-PATCH DOMAIN CONTAINING PROTEIN"/>
    <property type="match status" value="1"/>
</dbReference>
<dbReference type="PROSITE" id="PS50174">
    <property type="entry name" value="G_PATCH"/>
    <property type="match status" value="2"/>
</dbReference>
<feature type="compositionally biased region" description="Polar residues" evidence="1">
    <location>
        <begin position="535"/>
        <end position="546"/>
    </location>
</feature>
<keyword evidence="5" id="KW-1185">Reference proteome</keyword>
<proteinExistence type="predicted"/>
<evidence type="ECO:0000313" key="4">
    <source>
        <dbReference type="EMBL" id="KAJ1697920.1"/>
    </source>
</evidence>
<evidence type="ECO:0000313" key="5">
    <source>
        <dbReference type="Proteomes" id="UP001151287"/>
    </source>
</evidence>
<feature type="compositionally biased region" description="Basic residues" evidence="1">
    <location>
        <begin position="1"/>
        <end position="10"/>
    </location>
</feature>
<dbReference type="Gene3D" id="3.30.1370.50">
    <property type="entry name" value="R3H-like domain"/>
    <property type="match status" value="1"/>
</dbReference>
<evidence type="ECO:0008006" key="6">
    <source>
        <dbReference type="Google" id="ProtNLM"/>
    </source>
</evidence>
<name>A0A9Q0HU21_9POAL</name>
<dbReference type="InterPro" id="IPR000467">
    <property type="entry name" value="G_patch_dom"/>
</dbReference>
<feature type="domain" description="R3H" evidence="3">
    <location>
        <begin position="418"/>
        <end position="483"/>
    </location>
</feature>
<dbReference type="Pfam" id="PF01585">
    <property type="entry name" value="G-patch"/>
    <property type="match status" value="2"/>
</dbReference>
<feature type="region of interest" description="Disordered" evidence="1">
    <location>
        <begin position="1"/>
        <end position="47"/>
    </location>
</feature>
<reference evidence="4" key="1">
    <citation type="journal article" date="2022" name="Cell">
        <title>Repeat-based holocentromeres influence genome architecture and karyotype evolution.</title>
        <authorList>
            <person name="Hofstatter P.G."/>
            <person name="Thangavel G."/>
            <person name="Lux T."/>
            <person name="Neumann P."/>
            <person name="Vondrak T."/>
            <person name="Novak P."/>
            <person name="Zhang M."/>
            <person name="Costa L."/>
            <person name="Castellani M."/>
            <person name="Scott A."/>
            <person name="Toegelov H."/>
            <person name="Fuchs J."/>
            <person name="Mata-Sucre Y."/>
            <person name="Dias Y."/>
            <person name="Vanzela A.L.L."/>
            <person name="Huettel B."/>
            <person name="Almeida C.C.S."/>
            <person name="Simkova H."/>
            <person name="Souza G."/>
            <person name="Pedrosa-Harand A."/>
            <person name="Macas J."/>
            <person name="Mayer K.F.X."/>
            <person name="Houben A."/>
            <person name="Marques A."/>
        </authorList>
    </citation>
    <scope>NUCLEOTIDE SEQUENCE</scope>
    <source>
        <strain evidence="4">RhyBre1mFocal</strain>
    </source>
</reference>
<gene>
    <name evidence="4" type="ORF">LUZ63_006432</name>
</gene>
<dbReference type="PROSITE" id="PS51061">
    <property type="entry name" value="R3H"/>
    <property type="match status" value="1"/>
</dbReference>
<dbReference type="GO" id="GO:0003676">
    <property type="term" value="F:nucleic acid binding"/>
    <property type="evidence" value="ECO:0007669"/>
    <property type="project" value="UniProtKB-UniRule"/>
</dbReference>
<evidence type="ECO:0000256" key="1">
    <source>
        <dbReference type="SAM" id="MobiDB-lite"/>
    </source>
</evidence>
<feature type="compositionally biased region" description="Acidic residues" evidence="1">
    <location>
        <begin position="114"/>
        <end position="132"/>
    </location>
</feature>
<feature type="region of interest" description="Disordered" evidence="1">
    <location>
        <begin position="520"/>
        <end position="552"/>
    </location>
</feature>
<evidence type="ECO:0000259" key="2">
    <source>
        <dbReference type="PROSITE" id="PS50174"/>
    </source>
</evidence>
<organism evidence="4 5">
    <name type="scientific">Rhynchospora breviuscula</name>
    <dbReference type="NCBI Taxonomy" id="2022672"/>
    <lineage>
        <taxon>Eukaryota</taxon>
        <taxon>Viridiplantae</taxon>
        <taxon>Streptophyta</taxon>
        <taxon>Embryophyta</taxon>
        <taxon>Tracheophyta</taxon>
        <taxon>Spermatophyta</taxon>
        <taxon>Magnoliopsida</taxon>
        <taxon>Liliopsida</taxon>
        <taxon>Poales</taxon>
        <taxon>Cyperaceae</taxon>
        <taxon>Cyperoideae</taxon>
        <taxon>Rhynchosporeae</taxon>
        <taxon>Rhynchospora</taxon>
    </lineage>
</organism>
<dbReference type="PANTHER" id="PTHR47423:SF2">
    <property type="entry name" value="PROTEIN SQS1"/>
    <property type="match status" value="1"/>
</dbReference>
<dbReference type="SMART" id="SM00443">
    <property type="entry name" value="G_patch"/>
    <property type="match status" value="2"/>
</dbReference>
<dbReference type="Proteomes" id="UP001151287">
    <property type="component" value="Unassembled WGS sequence"/>
</dbReference>
<feature type="compositionally biased region" description="Basic and acidic residues" evidence="1">
    <location>
        <begin position="133"/>
        <end position="176"/>
    </location>
</feature>
<comment type="caution">
    <text evidence="4">The sequence shown here is derived from an EMBL/GenBank/DDBJ whole genome shotgun (WGS) entry which is preliminary data.</text>
</comment>
<dbReference type="EMBL" id="JAMQYH010000002">
    <property type="protein sequence ID" value="KAJ1697920.1"/>
    <property type="molecule type" value="Genomic_DNA"/>
</dbReference>
<sequence length="722" mass="80206">MGGRKIRPKKNPTAGGPTHGTSGRRPRPQIFFKHETRGEGTKAPKCCGNTFGYTYPATSDSPVETSAEVDVPIYSYHPAISGDPELGLGFQREEGDDFGSAEVSHLGLGFVEKEGEEEEEEEEEEVEEVEAMQEDKGGEKEEMRQRESDPVVGEKEELMQKELDQLMTPEVKKGGKSEGFLSIGGYRVYTEDASSPEEDMYDDDDVSDDDEDDDEDELKPSDDEEELSPSDNDDDDDDEEEEEEEEDDDDDDDESEIDDEIVRDYMEGIGGADEFLSGLSKKQLKELESQSASDKSETHSESESDEDGFLKREKIGGVKLMKASEVYGMKEKKWKGKEKAKVAFNSARIELLTLDNIVELKDCRVISKRRKSAPSQLSRSWPGPDDGRRNRKKYGSAPGEKKKHRKELIADKRRQRMLNRGVDLEQINTKLRQMVIDKVDMYAFNPMHSRDCSQVQRLASIYGFKNGSQGFGKKRFVMVSRTTRTCLPSPVDQVRLDKLLGVNHDDGDFAIVDVKNKTKSCRPTKGSLAERPKSNKSSGRKNTSGKQKAGKTTFAEKPVAFVSSGTMLGDSITKKIVMETVVDSKETTVVVEKVGEFEMHTTGFGSKMMAKMGFIEGHGLGKDGQGMIQPIEPVQRPKSLGLGVEFESGEVNGSKVVQSNPKVVRYREKQIGGFEKHTKGFGSKMMEKMGFVPGSGLGRDGQGIIDPLMAVRRPKSLGLGAY</sequence>
<dbReference type="OrthoDB" id="29523at2759"/>
<dbReference type="Pfam" id="PF01424">
    <property type="entry name" value="R3H"/>
    <property type="match status" value="1"/>
</dbReference>
<feature type="compositionally biased region" description="Acidic residues" evidence="1">
    <location>
        <begin position="194"/>
        <end position="259"/>
    </location>
</feature>
<accession>A0A9Q0HU21</accession>
<feature type="region of interest" description="Disordered" evidence="1">
    <location>
        <begin position="284"/>
        <end position="314"/>
    </location>
</feature>
<feature type="domain" description="G-patch" evidence="2">
    <location>
        <begin position="678"/>
        <end position="722"/>
    </location>
</feature>
<dbReference type="SUPFAM" id="SSF82708">
    <property type="entry name" value="R3H domain"/>
    <property type="match status" value="1"/>
</dbReference>
<protein>
    <recommendedName>
        <fullName evidence="6">Protein SQS1</fullName>
    </recommendedName>
</protein>
<feature type="region of interest" description="Disordered" evidence="1">
    <location>
        <begin position="369"/>
        <end position="406"/>
    </location>
</feature>
<dbReference type="InterPro" id="IPR036867">
    <property type="entry name" value="R3H_dom_sf"/>
</dbReference>